<dbReference type="SUPFAM" id="SSF55469">
    <property type="entry name" value="FMN-dependent nitroreductase-like"/>
    <property type="match status" value="1"/>
</dbReference>
<dbReference type="PANTHER" id="PTHR23026">
    <property type="entry name" value="NADPH NITROREDUCTASE"/>
    <property type="match status" value="1"/>
</dbReference>
<dbReference type="EMBL" id="AP026708">
    <property type="protein sequence ID" value="BDQ32508.1"/>
    <property type="molecule type" value="Genomic_DNA"/>
</dbReference>
<evidence type="ECO:0000256" key="3">
    <source>
        <dbReference type="ARBA" id="ARBA00023002"/>
    </source>
</evidence>
<accession>A0ABM8AM98</accession>
<dbReference type="InterPro" id="IPR029479">
    <property type="entry name" value="Nitroreductase"/>
</dbReference>
<sequence>MNFRELVERNRTRRKFDQSKILDARILVDLVELTRFVPSGANKQPLKYAVTADPGLCAEIFPLLGWAAYLKDWNGPEEGERPTGYITIMLDKNIADAPGCDHGIASQTIMLGAVEKGLGGCIIATVNRKKLARILDLPDNLEILLVLALGVPAQKVVVESLPPDGDIKYWTGDDGNHHVPKRSLDELLVGCFPKE</sequence>
<evidence type="ECO:0000256" key="1">
    <source>
        <dbReference type="ARBA" id="ARBA00022630"/>
    </source>
</evidence>
<feature type="domain" description="Nitroreductase" evidence="4">
    <location>
        <begin position="101"/>
        <end position="150"/>
    </location>
</feature>
<keyword evidence="3" id="KW-0560">Oxidoreductase</keyword>
<dbReference type="CDD" id="cd02062">
    <property type="entry name" value="Nitro_FMN_reductase"/>
    <property type="match status" value="1"/>
</dbReference>
<protein>
    <submittedName>
        <fullName evidence="5">Nitroreductase</fullName>
    </submittedName>
</protein>
<organism evidence="5 6">
    <name type="scientific">Pseudodesulfovibrio portus</name>
    <dbReference type="NCBI Taxonomy" id="231439"/>
    <lineage>
        <taxon>Bacteria</taxon>
        <taxon>Pseudomonadati</taxon>
        <taxon>Thermodesulfobacteriota</taxon>
        <taxon>Desulfovibrionia</taxon>
        <taxon>Desulfovibrionales</taxon>
        <taxon>Desulfovibrionaceae</taxon>
    </lineage>
</organism>
<dbReference type="Proteomes" id="UP001061361">
    <property type="component" value="Chromosome"/>
</dbReference>
<dbReference type="RefSeq" id="WP_264982581.1">
    <property type="nucleotide sequence ID" value="NZ_AP026708.1"/>
</dbReference>
<evidence type="ECO:0000259" key="4">
    <source>
        <dbReference type="Pfam" id="PF00881"/>
    </source>
</evidence>
<keyword evidence="1" id="KW-0285">Flavoprotein</keyword>
<evidence type="ECO:0000256" key="2">
    <source>
        <dbReference type="ARBA" id="ARBA00022643"/>
    </source>
</evidence>
<dbReference type="InterPro" id="IPR000415">
    <property type="entry name" value="Nitroreductase-like"/>
</dbReference>
<dbReference type="InterPro" id="IPR023312">
    <property type="entry name" value="Put_nitroreductase_C_bac"/>
</dbReference>
<evidence type="ECO:0000313" key="6">
    <source>
        <dbReference type="Proteomes" id="UP001061361"/>
    </source>
</evidence>
<keyword evidence="2" id="KW-0288">FMN</keyword>
<reference evidence="5" key="1">
    <citation type="submission" date="2022-08" db="EMBL/GenBank/DDBJ databases">
        <title>Genome Sequence of the sulphate-reducing bacterium, Pseudodesulfovibrio portus JCM14722.</title>
        <authorList>
            <person name="Kondo R."/>
            <person name="Kataoka T."/>
        </authorList>
    </citation>
    <scope>NUCLEOTIDE SEQUENCE</scope>
    <source>
        <strain evidence="5">JCM 14722</strain>
    </source>
</reference>
<dbReference type="Gene3D" id="2.20.180.10">
    <property type="entry name" value="putative fmn-dependent nitroreductase like domains"/>
    <property type="match status" value="1"/>
</dbReference>
<name>A0ABM8AM98_9BACT</name>
<dbReference type="Gene3D" id="3.40.109.10">
    <property type="entry name" value="NADH Oxidase"/>
    <property type="match status" value="1"/>
</dbReference>
<dbReference type="Pfam" id="PF00881">
    <property type="entry name" value="Nitroreductase"/>
    <property type="match status" value="1"/>
</dbReference>
<evidence type="ECO:0000313" key="5">
    <source>
        <dbReference type="EMBL" id="BDQ32508.1"/>
    </source>
</evidence>
<proteinExistence type="predicted"/>
<gene>
    <name evidence="5" type="ORF">JCM14722_00500</name>
</gene>
<dbReference type="InterPro" id="IPR050627">
    <property type="entry name" value="Nitroreductase/BluB"/>
</dbReference>
<dbReference type="PANTHER" id="PTHR23026:SF90">
    <property type="entry name" value="IODOTYROSINE DEIODINASE 1"/>
    <property type="match status" value="1"/>
</dbReference>
<keyword evidence="6" id="KW-1185">Reference proteome</keyword>